<feature type="modified residue" description="4-aspartylphosphate" evidence="1">
    <location>
        <position position="60"/>
    </location>
</feature>
<feature type="compositionally biased region" description="Acidic residues" evidence="2">
    <location>
        <begin position="164"/>
        <end position="180"/>
    </location>
</feature>
<feature type="compositionally biased region" description="Basic and acidic residues" evidence="2">
    <location>
        <begin position="152"/>
        <end position="163"/>
    </location>
</feature>
<dbReference type="InterPro" id="IPR001789">
    <property type="entry name" value="Sig_transdc_resp-reg_receiver"/>
</dbReference>
<proteinExistence type="predicted"/>
<evidence type="ECO:0000313" key="5">
    <source>
        <dbReference type="Proteomes" id="UP001596303"/>
    </source>
</evidence>
<evidence type="ECO:0000256" key="1">
    <source>
        <dbReference type="PROSITE-ProRule" id="PRU00169"/>
    </source>
</evidence>
<dbReference type="SMART" id="SM00448">
    <property type="entry name" value="REC"/>
    <property type="match status" value="1"/>
</dbReference>
<organism evidence="4 5">
    <name type="scientific">Ponticaulis profundi</name>
    <dbReference type="NCBI Taxonomy" id="2665222"/>
    <lineage>
        <taxon>Bacteria</taxon>
        <taxon>Pseudomonadati</taxon>
        <taxon>Pseudomonadota</taxon>
        <taxon>Alphaproteobacteria</taxon>
        <taxon>Hyphomonadales</taxon>
        <taxon>Hyphomonadaceae</taxon>
        <taxon>Ponticaulis</taxon>
    </lineage>
</organism>
<dbReference type="PROSITE" id="PS50110">
    <property type="entry name" value="RESPONSE_REGULATORY"/>
    <property type="match status" value="1"/>
</dbReference>
<comment type="caution">
    <text evidence="4">The sequence shown here is derived from an EMBL/GenBank/DDBJ whole genome shotgun (WGS) entry which is preliminary data.</text>
</comment>
<evidence type="ECO:0000313" key="4">
    <source>
        <dbReference type="EMBL" id="MFC6197887.1"/>
    </source>
</evidence>
<gene>
    <name evidence="4" type="ORF">ACFQDM_07350</name>
</gene>
<feature type="domain" description="Response regulatory" evidence="3">
    <location>
        <begin position="10"/>
        <end position="129"/>
    </location>
</feature>
<dbReference type="PANTHER" id="PTHR43228:SF1">
    <property type="entry name" value="TWO-COMPONENT RESPONSE REGULATOR ARR22"/>
    <property type="match status" value="1"/>
</dbReference>
<dbReference type="InterPro" id="IPR011006">
    <property type="entry name" value="CheY-like_superfamily"/>
</dbReference>
<evidence type="ECO:0000259" key="3">
    <source>
        <dbReference type="PROSITE" id="PS50110"/>
    </source>
</evidence>
<dbReference type="SUPFAM" id="SSF52172">
    <property type="entry name" value="CheY-like"/>
    <property type="match status" value="1"/>
</dbReference>
<dbReference type="Gene3D" id="3.40.50.2300">
    <property type="match status" value="1"/>
</dbReference>
<keyword evidence="1" id="KW-0597">Phosphoprotein</keyword>
<dbReference type="InterPro" id="IPR052048">
    <property type="entry name" value="ST_Response_Regulator"/>
</dbReference>
<dbReference type="EMBL" id="JBHSSW010000008">
    <property type="protein sequence ID" value="MFC6197887.1"/>
    <property type="molecule type" value="Genomic_DNA"/>
</dbReference>
<reference evidence="5" key="1">
    <citation type="journal article" date="2019" name="Int. J. Syst. Evol. Microbiol.">
        <title>The Global Catalogue of Microorganisms (GCM) 10K type strain sequencing project: providing services to taxonomists for standard genome sequencing and annotation.</title>
        <authorList>
            <consortium name="The Broad Institute Genomics Platform"/>
            <consortium name="The Broad Institute Genome Sequencing Center for Infectious Disease"/>
            <person name="Wu L."/>
            <person name="Ma J."/>
        </authorList>
    </citation>
    <scope>NUCLEOTIDE SEQUENCE [LARGE SCALE GENOMIC DNA]</scope>
    <source>
        <strain evidence="5">CGMCC-1.15741</strain>
    </source>
</reference>
<sequence>MSNPAMNRLNVLIVDDNKHMITIVKTLLRGFGMNRFLEANDAAEAFDIVRSEHIDFIIVDYLMDILDGTDFVRLVRTGEDSPNPFIPIIMLSAYSERSKVVAARDAGVTEFCCKPVTATELFRKVQSIVNSPRPFIRTPHFFGPDRRRLKLDSYRGPERREEEKDVTEETSDIEATETEADNSQADIDALMNDDAGSENSEAA</sequence>
<accession>A0ABW1S9G5</accession>
<dbReference type="PANTHER" id="PTHR43228">
    <property type="entry name" value="TWO-COMPONENT RESPONSE REGULATOR"/>
    <property type="match status" value="1"/>
</dbReference>
<keyword evidence="5" id="KW-1185">Reference proteome</keyword>
<feature type="region of interest" description="Disordered" evidence="2">
    <location>
        <begin position="152"/>
        <end position="203"/>
    </location>
</feature>
<dbReference type="Pfam" id="PF00072">
    <property type="entry name" value="Response_reg"/>
    <property type="match status" value="1"/>
</dbReference>
<name>A0ABW1S9G5_9PROT</name>
<dbReference type="Proteomes" id="UP001596303">
    <property type="component" value="Unassembled WGS sequence"/>
</dbReference>
<protein>
    <submittedName>
        <fullName evidence="4">Response regulator</fullName>
    </submittedName>
</protein>
<evidence type="ECO:0000256" key="2">
    <source>
        <dbReference type="SAM" id="MobiDB-lite"/>
    </source>
</evidence>